<accession>A0A392SCT9</accession>
<dbReference type="Proteomes" id="UP000265520">
    <property type="component" value="Unassembled WGS sequence"/>
</dbReference>
<feature type="non-terminal residue" evidence="1">
    <location>
        <position position="59"/>
    </location>
</feature>
<proteinExistence type="predicted"/>
<dbReference type="EMBL" id="LXQA010361813">
    <property type="protein sequence ID" value="MCI46731.1"/>
    <property type="molecule type" value="Genomic_DNA"/>
</dbReference>
<evidence type="ECO:0000313" key="1">
    <source>
        <dbReference type="EMBL" id="MCI46731.1"/>
    </source>
</evidence>
<protein>
    <submittedName>
        <fullName evidence="1">Uncharacterized protein</fullName>
    </submittedName>
</protein>
<name>A0A392SCT9_9FABA</name>
<sequence length="59" mass="6253">MTEHGSLVGHLASSRATLLCSPRASTFCQSVRTQSFAKRGSSSRSRCLQSLINIGASIV</sequence>
<keyword evidence="2" id="KW-1185">Reference proteome</keyword>
<organism evidence="1 2">
    <name type="scientific">Trifolium medium</name>
    <dbReference type="NCBI Taxonomy" id="97028"/>
    <lineage>
        <taxon>Eukaryota</taxon>
        <taxon>Viridiplantae</taxon>
        <taxon>Streptophyta</taxon>
        <taxon>Embryophyta</taxon>
        <taxon>Tracheophyta</taxon>
        <taxon>Spermatophyta</taxon>
        <taxon>Magnoliopsida</taxon>
        <taxon>eudicotyledons</taxon>
        <taxon>Gunneridae</taxon>
        <taxon>Pentapetalae</taxon>
        <taxon>rosids</taxon>
        <taxon>fabids</taxon>
        <taxon>Fabales</taxon>
        <taxon>Fabaceae</taxon>
        <taxon>Papilionoideae</taxon>
        <taxon>50 kb inversion clade</taxon>
        <taxon>NPAAA clade</taxon>
        <taxon>Hologalegina</taxon>
        <taxon>IRL clade</taxon>
        <taxon>Trifolieae</taxon>
        <taxon>Trifolium</taxon>
    </lineage>
</organism>
<evidence type="ECO:0000313" key="2">
    <source>
        <dbReference type="Proteomes" id="UP000265520"/>
    </source>
</evidence>
<reference evidence="1 2" key="1">
    <citation type="journal article" date="2018" name="Front. Plant Sci.">
        <title>Red Clover (Trifolium pratense) and Zigzag Clover (T. medium) - A Picture of Genomic Similarities and Differences.</title>
        <authorList>
            <person name="Dluhosova J."/>
            <person name="Istvanek J."/>
            <person name="Nedelnik J."/>
            <person name="Repkova J."/>
        </authorList>
    </citation>
    <scope>NUCLEOTIDE SEQUENCE [LARGE SCALE GENOMIC DNA]</scope>
    <source>
        <strain evidence="2">cv. 10/8</strain>
        <tissue evidence="1">Leaf</tissue>
    </source>
</reference>
<comment type="caution">
    <text evidence="1">The sequence shown here is derived from an EMBL/GenBank/DDBJ whole genome shotgun (WGS) entry which is preliminary data.</text>
</comment>
<dbReference type="AlphaFoldDB" id="A0A392SCT9"/>